<feature type="transmembrane region" description="Helical" evidence="22">
    <location>
        <begin position="9"/>
        <end position="29"/>
    </location>
</feature>
<protein>
    <recommendedName>
        <fullName evidence="19">Cbb3-type cytochrome c oxidase subunit</fullName>
    </recommendedName>
</protein>
<proteinExistence type="inferred from homology"/>
<evidence type="ECO:0000256" key="22">
    <source>
        <dbReference type="SAM" id="Phobius"/>
    </source>
</evidence>
<keyword evidence="17 19" id="KW-0406">Ion transport</keyword>
<feature type="domain" description="Cytochrome c" evidence="23">
    <location>
        <begin position="215"/>
        <end position="296"/>
    </location>
</feature>
<dbReference type="GeneID" id="96773873"/>
<evidence type="ECO:0000313" key="26">
    <source>
        <dbReference type="Proteomes" id="UP000830925"/>
    </source>
</evidence>
<dbReference type="RefSeq" id="WP_035272722.1">
    <property type="nucleotide sequence ID" value="NZ_CAXOJJ010000003.1"/>
</dbReference>
<keyword evidence="10 19" id="KW-0479">Metal-binding</keyword>
<evidence type="ECO:0000256" key="7">
    <source>
        <dbReference type="ARBA" id="ARBA00022617"/>
    </source>
</evidence>
<evidence type="ECO:0000313" key="27">
    <source>
        <dbReference type="Proteomes" id="UP001211866"/>
    </source>
</evidence>
<dbReference type="PANTHER" id="PTHR33751:SF1">
    <property type="entry name" value="CBB3-TYPE CYTOCHROME C OXIDASE SUBUNIT FIXP"/>
    <property type="match status" value="1"/>
</dbReference>
<organism evidence="24 26">
    <name type="scientific">Alcaligenes faecalis</name>
    <dbReference type="NCBI Taxonomy" id="511"/>
    <lineage>
        <taxon>Bacteria</taxon>
        <taxon>Pseudomonadati</taxon>
        <taxon>Pseudomonadota</taxon>
        <taxon>Betaproteobacteria</taxon>
        <taxon>Burkholderiales</taxon>
        <taxon>Alcaligenaceae</taxon>
        <taxon>Alcaligenes</taxon>
    </lineage>
</organism>
<keyword evidence="4 19" id="KW-0813">Transport</keyword>
<feature type="binding site" description="covalent" evidence="21">
    <location>
        <position position="228"/>
    </location>
    <ligand>
        <name>heme c</name>
        <dbReference type="ChEBI" id="CHEBI:61717"/>
        <label>2</label>
    </ligand>
</feature>
<evidence type="ECO:0000256" key="2">
    <source>
        <dbReference type="ARBA" id="ARBA00004673"/>
    </source>
</evidence>
<dbReference type="Gene3D" id="1.10.760.10">
    <property type="entry name" value="Cytochrome c-like domain"/>
    <property type="match status" value="2"/>
</dbReference>
<comment type="subcellular location">
    <subcellularLocation>
        <location evidence="1 19">Cell inner membrane</location>
    </subcellularLocation>
</comment>
<keyword evidence="5 19" id="KW-1003">Cell membrane</keyword>
<dbReference type="GO" id="GO:0016491">
    <property type="term" value="F:oxidoreductase activity"/>
    <property type="evidence" value="ECO:0007669"/>
    <property type="project" value="UniProtKB-KW"/>
</dbReference>
<comment type="similarity">
    <text evidence="3 19">Belongs to the CcoP / FixP family.</text>
</comment>
<feature type="binding site" description="covalent" evidence="21">
    <location>
        <position position="146"/>
    </location>
    <ligand>
        <name>heme c</name>
        <dbReference type="ChEBI" id="CHEBI:61717"/>
        <label>1</label>
    </ligand>
</feature>
<keyword evidence="15 19" id="KW-0560">Oxidoreductase</keyword>
<comment type="subunit">
    <text evidence="19">Component of the cbb3-type cytochrome c oxidase.</text>
</comment>
<dbReference type="EMBL" id="CP096916">
    <property type="protein sequence ID" value="WBM36776.1"/>
    <property type="molecule type" value="Genomic_DNA"/>
</dbReference>
<evidence type="ECO:0000256" key="14">
    <source>
        <dbReference type="ARBA" id="ARBA00022989"/>
    </source>
</evidence>
<evidence type="ECO:0000256" key="13">
    <source>
        <dbReference type="ARBA" id="ARBA00022982"/>
    </source>
</evidence>
<evidence type="ECO:0000256" key="20">
    <source>
        <dbReference type="PIRSR" id="PIRSR000006-1"/>
    </source>
</evidence>
<keyword evidence="14 22" id="KW-1133">Transmembrane helix</keyword>
<feature type="domain" description="Cytochrome c" evidence="23">
    <location>
        <begin position="130"/>
        <end position="208"/>
    </location>
</feature>
<dbReference type="PIRSF" id="PIRSF000006">
    <property type="entry name" value="Cbb3-Cox_fixP"/>
    <property type="match status" value="1"/>
</dbReference>
<dbReference type="InterPro" id="IPR009056">
    <property type="entry name" value="Cyt_c-like_dom"/>
</dbReference>
<accession>A0AAE9HAN5</accession>
<dbReference type="InterPro" id="IPR050597">
    <property type="entry name" value="Cytochrome_c_Oxidase_Subunit"/>
</dbReference>
<feature type="binding site" description="axial binding residue" evidence="20">
    <location>
        <position position="273"/>
    </location>
    <ligand>
        <name>heme c</name>
        <dbReference type="ChEBI" id="CHEBI:61717"/>
        <label>1</label>
    </ligand>
    <ligandPart>
        <name>Fe</name>
        <dbReference type="ChEBI" id="CHEBI:18248"/>
    </ligandPart>
</feature>
<keyword evidence="16 19" id="KW-0408">Iron</keyword>
<evidence type="ECO:0000313" key="24">
    <source>
        <dbReference type="EMBL" id="UPL22807.1"/>
    </source>
</evidence>
<dbReference type="InterPro" id="IPR004678">
    <property type="entry name" value="Cyt_c_oxidase_cbb3_su3"/>
</dbReference>
<dbReference type="EMBL" id="CP095873">
    <property type="protein sequence ID" value="UPL22807.1"/>
    <property type="molecule type" value="Genomic_DNA"/>
</dbReference>
<dbReference type="Proteomes" id="UP000830925">
    <property type="component" value="Chromosome"/>
</dbReference>
<feature type="binding site" description="axial binding residue" evidence="20">
    <location>
        <position position="232"/>
    </location>
    <ligand>
        <name>heme c</name>
        <dbReference type="ChEBI" id="CHEBI:61717"/>
        <label>2</label>
    </ligand>
    <ligandPart>
        <name>Fe</name>
        <dbReference type="ChEBI" id="CHEBI:18248"/>
    </ligandPart>
</feature>
<feature type="binding site" description="axial binding residue" evidence="20">
    <location>
        <position position="147"/>
    </location>
    <ligand>
        <name>heme c</name>
        <dbReference type="ChEBI" id="CHEBI:61717"/>
        <label>1</label>
    </ligand>
    <ligandPart>
        <name>Fe</name>
        <dbReference type="ChEBI" id="CHEBI:18248"/>
    </ligandPart>
</feature>
<dbReference type="Pfam" id="PF00034">
    <property type="entry name" value="Cytochrom_C"/>
    <property type="match status" value="1"/>
</dbReference>
<reference evidence="24" key="1">
    <citation type="submission" date="2022-04" db="EMBL/GenBank/DDBJ databases">
        <title>Genomic mining of Alcaligenes faecalis D334 producing ectoin and derivatives.</title>
        <authorList>
            <person name="Doan V.T."/>
            <person name="Quach N.T."/>
            <person name="Vu T.-H.-N."/>
            <person name="Phi Q.-T."/>
        </authorList>
    </citation>
    <scope>NUCLEOTIDE SEQUENCE</scope>
    <source>
        <strain evidence="24">D334</strain>
    </source>
</reference>
<comment type="cofactor">
    <cofactor evidence="19 21">
        <name>heme c</name>
        <dbReference type="ChEBI" id="CHEBI:61717"/>
    </cofactor>
    <text evidence="19 21">Binds 2 heme C groups per subunit.</text>
</comment>
<evidence type="ECO:0000256" key="11">
    <source>
        <dbReference type="ARBA" id="ARBA00022737"/>
    </source>
</evidence>
<reference evidence="25 27" key="2">
    <citation type="submission" date="2022-05" db="EMBL/GenBank/DDBJ databases">
        <title>Complete sequence of strain NY11312.</title>
        <authorList>
            <person name="Zhou D."/>
        </authorList>
    </citation>
    <scope>NUCLEOTIDE SEQUENCE [LARGE SCALE GENOMIC DNA]</scope>
    <source>
        <strain evidence="25 27">NY11312</strain>
    </source>
</reference>
<evidence type="ECO:0000256" key="19">
    <source>
        <dbReference type="PIRNR" id="PIRNR000006"/>
    </source>
</evidence>
<evidence type="ECO:0000256" key="4">
    <source>
        <dbReference type="ARBA" id="ARBA00022448"/>
    </source>
</evidence>
<dbReference type="GO" id="GO:0005886">
    <property type="term" value="C:plasma membrane"/>
    <property type="evidence" value="ECO:0007669"/>
    <property type="project" value="UniProtKB-SubCell"/>
</dbReference>
<evidence type="ECO:0000256" key="10">
    <source>
        <dbReference type="ARBA" id="ARBA00022723"/>
    </source>
</evidence>
<keyword evidence="6 19" id="KW-0997">Cell inner membrane</keyword>
<dbReference type="PROSITE" id="PS51007">
    <property type="entry name" value="CYTC"/>
    <property type="match status" value="2"/>
</dbReference>
<dbReference type="InterPro" id="IPR038414">
    <property type="entry name" value="CcoP_N_sf"/>
</dbReference>
<dbReference type="InterPro" id="IPR032858">
    <property type="entry name" value="CcoP_N"/>
</dbReference>
<dbReference type="SUPFAM" id="SSF46626">
    <property type="entry name" value="Cytochrome c"/>
    <property type="match status" value="2"/>
</dbReference>
<keyword evidence="11" id="KW-0677">Repeat</keyword>
<keyword evidence="18 19" id="KW-0472">Membrane</keyword>
<feature type="transmembrane region" description="Helical" evidence="22">
    <location>
        <begin position="62"/>
        <end position="81"/>
    </location>
</feature>
<dbReference type="Pfam" id="PF13442">
    <property type="entry name" value="Cytochrome_CBB3"/>
    <property type="match status" value="1"/>
</dbReference>
<sequence length="305" mass="33589">MSDFFNNGWSLWISGIALLGIIFCLWLLFTQRAFLGKTVDVEETGHVWDGDLTELNTPVPRWWTVMYIGLCVFALGYLVLYPGLGSFKGTLGFSSGQQVKQQQAEINARLEPVYARYREMPIEEIARDQEAREIGQRLFLNNCAQCHGSDAQGAPSFPNLANKAWLWGGEPEQILHTITEGRTGMMPPQAQFTPAQASDVAQYVRSLSGLAADPLRLVAGKRVYDSACFACHGADAKGNTLLGAPDLTDDYWLYGSSEATIVQTVLQGRTNQMPAQKATLTPEQIRLLAGWVWGLSNNAEPAQAN</sequence>
<dbReference type="GO" id="GO:0046872">
    <property type="term" value="F:metal ion binding"/>
    <property type="evidence" value="ECO:0007669"/>
    <property type="project" value="UniProtKB-KW"/>
</dbReference>
<evidence type="ECO:0000256" key="18">
    <source>
        <dbReference type="ARBA" id="ARBA00023136"/>
    </source>
</evidence>
<keyword evidence="8 19" id="KW-0679">Respiratory chain</keyword>
<comment type="pathway">
    <text evidence="2 19">Energy metabolism; oxidative phosphorylation.</text>
</comment>
<evidence type="ECO:0000256" key="6">
    <source>
        <dbReference type="ARBA" id="ARBA00022519"/>
    </source>
</evidence>
<dbReference type="Gene3D" id="6.10.280.130">
    <property type="match status" value="1"/>
</dbReference>
<keyword evidence="13 19" id="KW-0249">Electron transport</keyword>
<dbReference type="PANTHER" id="PTHR33751">
    <property type="entry name" value="CBB3-TYPE CYTOCHROME C OXIDASE SUBUNIT FIXP"/>
    <property type="match status" value="1"/>
</dbReference>
<dbReference type="Proteomes" id="UP001211866">
    <property type="component" value="Chromosome"/>
</dbReference>
<keyword evidence="7 19" id="KW-0349">Heme</keyword>
<dbReference type="AlphaFoldDB" id="A0AAE9HAN5"/>
<evidence type="ECO:0000256" key="5">
    <source>
        <dbReference type="ARBA" id="ARBA00022475"/>
    </source>
</evidence>
<dbReference type="GO" id="GO:1902600">
    <property type="term" value="P:proton transmembrane transport"/>
    <property type="evidence" value="ECO:0007669"/>
    <property type="project" value="UniProtKB-KW"/>
</dbReference>
<dbReference type="Pfam" id="PF14715">
    <property type="entry name" value="FixP_N"/>
    <property type="match status" value="1"/>
</dbReference>
<dbReference type="NCBIfam" id="TIGR00782">
    <property type="entry name" value="ccoP"/>
    <property type="match status" value="1"/>
</dbReference>
<name>A0AAE9HAN5_ALCFA</name>
<evidence type="ECO:0000256" key="17">
    <source>
        <dbReference type="ARBA" id="ARBA00023065"/>
    </source>
</evidence>
<evidence type="ECO:0000259" key="23">
    <source>
        <dbReference type="PROSITE" id="PS51007"/>
    </source>
</evidence>
<keyword evidence="27" id="KW-1185">Reference proteome</keyword>
<feature type="binding site" description="axial binding residue" evidence="20">
    <location>
        <position position="186"/>
    </location>
    <ligand>
        <name>heme c</name>
        <dbReference type="ChEBI" id="CHEBI:61717"/>
        <label>2</label>
    </ligand>
    <ligandPart>
        <name>Fe</name>
        <dbReference type="ChEBI" id="CHEBI:18248"/>
    </ligandPart>
</feature>
<comment type="function">
    <text evidence="19">C-type cytochrome. Part of the cbb3-type cytochrome c oxidase complex.</text>
</comment>
<dbReference type="GO" id="GO:0020037">
    <property type="term" value="F:heme binding"/>
    <property type="evidence" value="ECO:0007669"/>
    <property type="project" value="InterPro"/>
</dbReference>
<evidence type="ECO:0000256" key="8">
    <source>
        <dbReference type="ARBA" id="ARBA00022660"/>
    </source>
</evidence>
<evidence type="ECO:0000256" key="9">
    <source>
        <dbReference type="ARBA" id="ARBA00022692"/>
    </source>
</evidence>
<evidence type="ECO:0000256" key="12">
    <source>
        <dbReference type="ARBA" id="ARBA00022781"/>
    </source>
</evidence>
<evidence type="ECO:0000256" key="15">
    <source>
        <dbReference type="ARBA" id="ARBA00023002"/>
    </source>
</evidence>
<gene>
    <name evidence="24" type="primary">ccoP</name>
    <name evidence="25" type="ORF">M2J83_13245</name>
    <name evidence="24" type="ORF">MXF72_06925</name>
</gene>
<evidence type="ECO:0000256" key="16">
    <source>
        <dbReference type="ARBA" id="ARBA00023004"/>
    </source>
</evidence>
<keyword evidence="9 22" id="KW-0812">Transmembrane</keyword>
<evidence type="ECO:0000313" key="25">
    <source>
        <dbReference type="EMBL" id="WBM36776.1"/>
    </source>
</evidence>
<feature type="binding site" description="covalent" evidence="21">
    <location>
        <position position="143"/>
    </location>
    <ligand>
        <name>heme c</name>
        <dbReference type="ChEBI" id="CHEBI:61717"/>
        <label>1</label>
    </ligand>
</feature>
<feature type="binding site" description="covalent" evidence="21">
    <location>
        <position position="231"/>
    </location>
    <ligand>
        <name>heme c</name>
        <dbReference type="ChEBI" id="CHEBI:61717"/>
        <label>2</label>
    </ligand>
</feature>
<dbReference type="InterPro" id="IPR036909">
    <property type="entry name" value="Cyt_c-like_dom_sf"/>
</dbReference>
<evidence type="ECO:0000256" key="21">
    <source>
        <dbReference type="PIRSR" id="PIRSR000006-2"/>
    </source>
</evidence>
<evidence type="ECO:0000256" key="3">
    <source>
        <dbReference type="ARBA" id="ARBA00006113"/>
    </source>
</evidence>
<keyword evidence="12 19" id="KW-0375">Hydrogen ion transport</keyword>
<evidence type="ECO:0000256" key="1">
    <source>
        <dbReference type="ARBA" id="ARBA00004533"/>
    </source>
</evidence>
<dbReference type="GO" id="GO:0009055">
    <property type="term" value="F:electron transfer activity"/>
    <property type="evidence" value="ECO:0007669"/>
    <property type="project" value="InterPro"/>
</dbReference>